<accession>A0ACC2H1X3</accession>
<evidence type="ECO:0000313" key="1">
    <source>
        <dbReference type="EMBL" id="KAJ8009886.1"/>
    </source>
</evidence>
<organism evidence="1 2">
    <name type="scientific">Dallia pectoralis</name>
    <name type="common">Alaska blackfish</name>
    <dbReference type="NCBI Taxonomy" id="75939"/>
    <lineage>
        <taxon>Eukaryota</taxon>
        <taxon>Metazoa</taxon>
        <taxon>Chordata</taxon>
        <taxon>Craniata</taxon>
        <taxon>Vertebrata</taxon>
        <taxon>Euteleostomi</taxon>
        <taxon>Actinopterygii</taxon>
        <taxon>Neopterygii</taxon>
        <taxon>Teleostei</taxon>
        <taxon>Protacanthopterygii</taxon>
        <taxon>Esociformes</taxon>
        <taxon>Umbridae</taxon>
        <taxon>Dallia</taxon>
    </lineage>
</organism>
<sequence length="215" mass="24116">MYCLFEYAGKSNYCLQINPASTINPDHLSYFCFIGRFIAMALFHGKFIDTGFSLPFYKRMLNKKLILKDLESIDPEFYNSLIWIRDNNIEECNLEMYFSVDMEILGKITSHDLKPDGSDLLVTEENKEEYIGCRASPFESSVFHLCSAAASSPTPPPRGQLPPQAASRRRGSGTRSREAIVSQSATVVRVAYLWDLLSKLAAESSVPDAGKLSSF</sequence>
<keyword evidence="2" id="KW-1185">Reference proteome</keyword>
<name>A0ACC2H1X3_DALPE</name>
<proteinExistence type="predicted"/>
<dbReference type="Proteomes" id="UP001157502">
    <property type="component" value="Chromosome 6"/>
</dbReference>
<dbReference type="EMBL" id="CM055733">
    <property type="protein sequence ID" value="KAJ8009886.1"/>
    <property type="molecule type" value="Genomic_DNA"/>
</dbReference>
<protein>
    <submittedName>
        <fullName evidence="1">Uncharacterized protein</fullName>
    </submittedName>
</protein>
<comment type="caution">
    <text evidence="1">The sequence shown here is derived from an EMBL/GenBank/DDBJ whole genome shotgun (WGS) entry which is preliminary data.</text>
</comment>
<gene>
    <name evidence="1" type="ORF">DPEC_G00068830</name>
</gene>
<reference evidence="1" key="1">
    <citation type="submission" date="2021-05" db="EMBL/GenBank/DDBJ databases">
        <authorList>
            <person name="Pan Q."/>
            <person name="Jouanno E."/>
            <person name="Zahm M."/>
            <person name="Klopp C."/>
            <person name="Cabau C."/>
            <person name="Louis A."/>
            <person name="Berthelot C."/>
            <person name="Parey E."/>
            <person name="Roest Crollius H."/>
            <person name="Montfort J."/>
            <person name="Robinson-Rechavi M."/>
            <person name="Bouchez O."/>
            <person name="Lampietro C."/>
            <person name="Lopez Roques C."/>
            <person name="Donnadieu C."/>
            <person name="Postlethwait J."/>
            <person name="Bobe J."/>
            <person name="Dillon D."/>
            <person name="Chandos A."/>
            <person name="von Hippel F."/>
            <person name="Guiguen Y."/>
        </authorList>
    </citation>
    <scope>NUCLEOTIDE SEQUENCE</scope>
    <source>
        <strain evidence="1">YG-Jan2019</strain>
    </source>
</reference>
<evidence type="ECO:0000313" key="2">
    <source>
        <dbReference type="Proteomes" id="UP001157502"/>
    </source>
</evidence>